<dbReference type="CDD" id="cd06782">
    <property type="entry name" value="cpPDZ_CPP-like"/>
    <property type="match status" value="1"/>
</dbReference>
<organism evidence="3">
    <name type="scientific">Cryptomonas curvata</name>
    <dbReference type="NCBI Taxonomy" id="233186"/>
    <lineage>
        <taxon>Eukaryota</taxon>
        <taxon>Cryptophyceae</taxon>
        <taxon>Cryptomonadales</taxon>
        <taxon>Cryptomonadaceae</taxon>
        <taxon>Cryptomonas</taxon>
    </lineage>
</organism>
<dbReference type="InterPro" id="IPR036034">
    <property type="entry name" value="PDZ_sf"/>
</dbReference>
<dbReference type="InterPro" id="IPR041489">
    <property type="entry name" value="PDZ_6"/>
</dbReference>
<protein>
    <recommendedName>
        <fullName evidence="2">PDZ domain-containing protein</fullName>
    </recommendedName>
</protein>
<dbReference type="SUPFAM" id="SSF50156">
    <property type="entry name" value="PDZ domain-like"/>
    <property type="match status" value="1"/>
</dbReference>
<name>A0A7S0MG07_9CRYP</name>
<sequence length="195" mass="20535">MGEVQSCLQCDAKREPKPDNLQDKRRAPTTPNTLAPGPGRVPSGGQDPAAGGAPPWSDWRSNRSVSRTSSAQSSRQPSPSRRDADGTGYEKAKVGIGVYFQRSKEDEGALVVKSILKGSPSQLSNKVFVGDVILAVNGDSVYGKSLAELAEKLLGPSGTVVECTFQNGATKEVTTLSLPRGITADRYAQAYLAAA</sequence>
<dbReference type="Pfam" id="PF17820">
    <property type="entry name" value="PDZ_6"/>
    <property type="match status" value="1"/>
</dbReference>
<proteinExistence type="predicted"/>
<accession>A0A7S0MG07</accession>
<feature type="compositionally biased region" description="Low complexity" evidence="1">
    <location>
        <begin position="62"/>
        <end position="79"/>
    </location>
</feature>
<evidence type="ECO:0000256" key="1">
    <source>
        <dbReference type="SAM" id="MobiDB-lite"/>
    </source>
</evidence>
<evidence type="ECO:0000313" key="3">
    <source>
        <dbReference type="EMBL" id="CAD8640416.1"/>
    </source>
</evidence>
<dbReference type="EMBL" id="HBEZ01032698">
    <property type="protein sequence ID" value="CAD8640416.1"/>
    <property type="molecule type" value="Transcribed_RNA"/>
</dbReference>
<dbReference type="InterPro" id="IPR001478">
    <property type="entry name" value="PDZ"/>
</dbReference>
<dbReference type="SMART" id="SM00228">
    <property type="entry name" value="PDZ"/>
    <property type="match status" value="1"/>
</dbReference>
<feature type="region of interest" description="Disordered" evidence="1">
    <location>
        <begin position="1"/>
        <end position="88"/>
    </location>
</feature>
<reference evidence="3" key="1">
    <citation type="submission" date="2021-01" db="EMBL/GenBank/DDBJ databases">
        <authorList>
            <person name="Corre E."/>
            <person name="Pelletier E."/>
            <person name="Niang G."/>
            <person name="Scheremetjew M."/>
            <person name="Finn R."/>
            <person name="Kale V."/>
            <person name="Holt S."/>
            <person name="Cochrane G."/>
            <person name="Meng A."/>
            <person name="Brown T."/>
            <person name="Cohen L."/>
        </authorList>
    </citation>
    <scope>NUCLEOTIDE SEQUENCE</scope>
    <source>
        <strain evidence="3">CCAP979/52</strain>
    </source>
</reference>
<dbReference type="AlphaFoldDB" id="A0A7S0MG07"/>
<gene>
    <name evidence="3" type="ORF">CCUR1050_LOCUS18100</name>
</gene>
<dbReference type="PROSITE" id="PS50106">
    <property type="entry name" value="PDZ"/>
    <property type="match status" value="1"/>
</dbReference>
<evidence type="ECO:0000259" key="2">
    <source>
        <dbReference type="PROSITE" id="PS50106"/>
    </source>
</evidence>
<feature type="compositionally biased region" description="Basic and acidic residues" evidence="1">
    <location>
        <begin position="11"/>
        <end position="26"/>
    </location>
</feature>
<dbReference type="Gene3D" id="2.30.42.10">
    <property type="match status" value="1"/>
</dbReference>
<feature type="domain" description="PDZ" evidence="2">
    <location>
        <begin position="82"/>
        <end position="153"/>
    </location>
</feature>
<feature type="compositionally biased region" description="Low complexity" evidence="1">
    <location>
        <begin position="43"/>
        <end position="55"/>
    </location>
</feature>